<dbReference type="GO" id="GO:0005737">
    <property type="term" value="C:cytoplasm"/>
    <property type="evidence" value="ECO:0007669"/>
    <property type="project" value="UniProtKB-SubCell"/>
</dbReference>
<dbReference type="InterPro" id="IPR002478">
    <property type="entry name" value="PUA"/>
</dbReference>
<dbReference type="OrthoDB" id="10249667at2759"/>
<comment type="similarity">
    <text evidence="3">Belongs to the TMA20 family.</text>
</comment>
<dbReference type="CDD" id="cd11609">
    <property type="entry name" value="MCT1_N"/>
    <property type="match status" value="1"/>
</dbReference>
<evidence type="ECO:0000313" key="5">
    <source>
        <dbReference type="EMBL" id="TFL07510.1"/>
    </source>
</evidence>
<evidence type="ECO:0000256" key="2">
    <source>
        <dbReference type="ARBA" id="ARBA00022490"/>
    </source>
</evidence>
<dbReference type="InterPro" id="IPR015947">
    <property type="entry name" value="PUA-like_sf"/>
</dbReference>
<dbReference type="PANTHER" id="PTHR22798:SF0">
    <property type="entry name" value="MALIGNANT T-CELL-AMPLIFIED SEQUENCE 1"/>
    <property type="match status" value="1"/>
</dbReference>
<dbReference type="Pfam" id="PF17832">
    <property type="entry name" value="Pre-PUA"/>
    <property type="match status" value="1"/>
</dbReference>
<dbReference type="GO" id="GO:0001731">
    <property type="term" value="P:formation of translation preinitiation complex"/>
    <property type="evidence" value="ECO:0007669"/>
    <property type="project" value="TreeGrafter"/>
</dbReference>
<dbReference type="InterPro" id="IPR041366">
    <property type="entry name" value="Pre-PUA"/>
</dbReference>
<organism evidence="5 6">
    <name type="scientific">Pterulicium gracile</name>
    <dbReference type="NCBI Taxonomy" id="1884261"/>
    <lineage>
        <taxon>Eukaryota</taxon>
        <taxon>Fungi</taxon>
        <taxon>Dikarya</taxon>
        <taxon>Basidiomycota</taxon>
        <taxon>Agaricomycotina</taxon>
        <taxon>Agaricomycetes</taxon>
        <taxon>Agaricomycetidae</taxon>
        <taxon>Agaricales</taxon>
        <taxon>Pleurotineae</taxon>
        <taxon>Pterulaceae</taxon>
        <taxon>Pterulicium</taxon>
    </lineage>
</organism>
<evidence type="ECO:0000256" key="1">
    <source>
        <dbReference type="ARBA" id="ARBA00004496"/>
    </source>
</evidence>
<name>A0A5C3R2V5_9AGAR</name>
<dbReference type="STRING" id="1884261.A0A5C3R2V5"/>
<dbReference type="Gene3D" id="3.10.400.20">
    <property type="match status" value="1"/>
</dbReference>
<keyword evidence="2 3" id="KW-0963">Cytoplasm</keyword>
<dbReference type="PROSITE" id="PS50890">
    <property type="entry name" value="PUA"/>
    <property type="match status" value="1"/>
</dbReference>
<dbReference type="EMBL" id="ML178814">
    <property type="protein sequence ID" value="TFL07510.1"/>
    <property type="molecule type" value="Genomic_DNA"/>
</dbReference>
<dbReference type="PANTHER" id="PTHR22798">
    <property type="entry name" value="MCT-1 PROTEIN"/>
    <property type="match status" value="1"/>
</dbReference>
<feature type="domain" description="PUA" evidence="4">
    <location>
        <begin position="93"/>
        <end position="175"/>
    </location>
</feature>
<evidence type="ECO:0000256" key="3">
    <source>
        <dbReference type="PIRNR" id="PIRNR005067"/>
    </source>
</evidence>
<dbReference type="PIRSF" id="PIRSF005067">
    <property type="entry name" value="Tma_RNA-bind_prd"/>
    <property type="match status" value="1"/>
</dbReference>
<reference evidence="5 6" key="1">
    <citation type="journal article" date="2019" name="Nat. Ecol. Evol.">
        <title>Megaphylogeny resolves global patterns of mushroom evolution.</title>
        <authorList>
            <person name="Varga T."/>
            <person name="Krizsan K."/>
            <person name="Foldi C."/>
            <person name="Dima B."/>
            <person name="Sanchez-Garcia M."/>
            <person name="Sanchez-Ramirez S."/>
            <person name="Szollosi G.J."/>
            <person name="Szarkandi J.G."/>
            <person name="Papp V."/>
            <person name="Albert L."/>
            <person name="Andreopoulos W."/>
            <person name="Angelini C."/>
            <person name="Antonin V."/>
            <person name="Barry K.W."/>
            <person name="Bougher N.L."/>
            <person name="Buchanan P."/>
            <person name="Buyck B."/>
            <person name="Bense V."/>
            <person name="Catcheside P."/>
            <person name="Chovatia M."/>
            <person name="Cooper J."/>
            <person name="Damon W."/>
            <person name="Desjardin D."/>
            <person name="Finy P."/>
            <person name="Geml J."/>
            <person name="Haridas S."/>
            <person name="Hughes K."/>
            <person name="Justo A."/>
            <person name="Karasinski D."/>
            <person name="Kautmanova I."/>
            <person name="Kiss B."/>
            <person name="Kocsube S."/>
            <person name="Kotiranta H."/>
            <person name="LaButti K.M."/>
            <person name="Lechner B.E."/>
            <person name="Liimatainen K."/>
            <person name="Lipzen A."/>
            <person name="Lukacs Z."/>
            <person name="Mihaltcheva S."/>
            <person name="Morgado L.N."/>
            <person name="Niskanen T."/>
            <person name="Noordeloos M.E."/>
            <person name="Ohm R.A."/>
            <person name="Ortiz-Santana B."/>
            <person name="Ovrebo C."/>
            <person name="Racz N."/>
            <person name="Riley R."/>
            <person name="Savchenko A."/>
            <person name="Shiryaev A."/>
            <person name="Soop K."/>
            <person name="Spirin V."/>
            <person name="Szebenyi C."/>
            <person name="Tomsovsky M."/>
            <person name="Tulloss R.E."/>
            <person name="Uehling J."/>
            <person name="Grigoriev I.V."/>
            <person name="Vagvolgyi C."/>
            <person name="Papp T."/>
            <person name="Martin F.M."/>
            <person name="Miettinen O."/>
            <person name="Hibbett D.S."/>
            <person name="Nagy L.G."/>
        </authorList>
    </citation>
    <scope>NUCLEOTIDE SEQUENCE [LARGE SCALE GENOMIC DNA]</scope>
    <source>
        <strain evidence="5 6">CBS 309.79</strain>
    </source>
</reference>
<dbReference type="CDD" id="cd21155">
    <property type="entry name" value="PUA_MCTS-1-like"/>
    <property type="match status" value="1"/>
</dbReference>
<evidence type="ECO:0000259" key="4">
    <source>
        <dbReference type="SMART" id="SM00359"/>
    </source>
</evidence>
<evidence type="ECO:0000313" key="6">
    <source>
        <dbReference type="Proteomes" id="UP000305067"/>
    </source>
</evidence>
<dbReference type="InterPro" id="IPR004521">
    <property type="entry name" value="Uncharacterised_CHP00451"/>
</dbReference>
<dbReference type="SMART" id="SM00359">
    <property type="entry name" value="PUA"/>
    <property type="match status" value="1"/>
</dbReference>
<dbReference type="AlphaFoldDB" id="A0A5C3R2V5"/>
<dbReference type="NCBIfam" id="TIGR00451">
    <property type="entry name" value="unchar_dom_2"/>
    <property type="match status" value="1"/>
</dbReference>
<dbReference type="Pfam" id="PF01472">
    <property type="entry name" value="PUA"/>
    <property type="match status" value="1"/>
</dbReference>
<dbReference type="GO" id="GO:0003723">
    <property type="term" value="F:RNA binding"/>
    <property type="evidence" value="ECO:0007669"/>
    <property type="project" value="InterPro"/>
</dbReference>
<comment type="subcellular location">
    <subcellularLocation>
        <location evidence="1 3">Cytoplasm</location>
    </subcellularLocation>
</comment>
<accession>A0A5C3R2V5</accession>
<comment type="function">
    <text evidence="3">Involved in translation.</text>
</comment>
<proteinExistence type="inferred from homology"/>
<sequence>MFKKFQPSSDISGQTQVKSSVSRSIRSAILSQWKIEPETLESVWPKKEGLVHVKCREHISIYTVSGIPLFFQHFDGPFYPTLRFLHKYPYILPAVKVDRGAIRFLLAGAHMMCPGLTSAGGYLPPADQALAAETPVALLAEGKEHAVGVGITKMGSEEMRKINKGVGVETVTYLGDDLWEHEKL</sequence>
<keyword evidence="6" id="KW-1185">Reference proteome</keyword>
<gene>
    <name evidence="5" type="ORF">BDV98DRAFT_557972</name>
</gene>
<protein>
    <recommendedName>
        <fullName evidence="3">Translation machinery-associated protein 20</fullName>
    </recommendedName>
</protein>
<dbReference type="SUPFAM" id="SSF88697">
    <property type="entry name" value="PUA domain-like"/>
    <property type="match status" value="1"/>
</dbReference>
<dbReference type="InterPro" id="IPR016437">
    <property type="entry name" value="MCT-1/Tma20"/>
</dbReference>
<dbReference type="Proteomes" id="UP000305067">
    <property type="component" value="Unassembled WGS sequence"/>
</dbReference>